<feature type="domain" description="Sema" evidence="3">
    <location>
        <begin position="60"/>
        <end position="521"/>
    </location>
</feature>
<comment type="caution">
    <text evidence="1">Lacks conserved residue(s) required for the propagation of feature annotation.</text>
</comment>
<dbReference type="SMART" id="SM00630">
    <property type="entry name" value="Sema"/>
    <property type="match status" value="1"/>
</dbReference>
<dbReference type="GO" id="GO:0030335">
    <property type="term" value="P:positive regulation of cell migration"/>
    <property type="evidence" value="ECO:0007669"/>
    <property type="project" value="TreeGrafter"/>
</dbReference>
<dbReference type="Pfam" id="PF01403">
    <property type="entry name" value="Sema"/>
    <property type="match status" value="1"/>
</dbReference>
<feature type="transmembrane region" description="Helical" evidence="2">
    <location>
        <begin position="33"/>
        <end position="55"/>
    </location>
</feature>
<dbReference type="GO" id="GO:0007411">
    <property type="term" value="P:axon guidance"/>
    <property type="evidence" value="ECO:0007669"/>
    <property type="project" value="TreeGrafter"/>
</dbReference>
<dbReference type="GO" id="GO:0005886">
    <property type="term" value="C:plasma membrane"/>
    <property type="evidence" value="ECO:0007669"/>
    <property type="project" value="TreeGrafter"/>
</dbReference>
<accession>A0A3S3RQG8</accession>
<dbReference type="GO" id="GO:0030215">
    <property type="term" value="F:semaphorin receptor binding"/>
    <property type="evidence" value="ECO:0007669"/>
    <property type="project" value="InterPro"/>
</dbReference>
<dbReference type="Proteomes" id="UP000285301">
    <property type="component" value="Unassembled WGS sequence"/>
</dbReference>
<proteinExistence type="predicted"/>
<dbReference type="FunFam" id="2.130.10.10:FF:000346">
    <property type="entry name" value="Sema-1a, isoform D"/>
    <property type="match status" value="1"/>
</dbReference>
<name>A0A3S3RQG8_9ACAR</name>
<evidence type="ECO:0000313" key="4">
    <source>
        <dbReference type="EMBL" id="RWS03200.1"/>
    </source>
</evidence>
<evidence type="ECO:0000259" key="3">
    <source>
        <dbReference type="PROSITE" id="PS51004"/>
    </source>
</evidence>
<evidence type="ECO:0000256" key="2">
    <source>
        <dbReference type="SAM" id="Phobius"/>
    </source>
</evidence>
<dbReference type="PROSITE" id="PS51004">
    <property type="entry name" value="SEMA"/>
    <property type="match status" value="1"/>
</dbReference>
<dbReference type="SUPFAM" id="SSF101912">
    <property type="entry name" value="Sema domain"/>
    <property type="match status" value="1"/>
</dbReference>
<dbReference type="AlphaFoldDB" id="A0A3S3RQG8"/>
<keyword evidence="2" id="KW-1133">Transmembrane helix</keyword>
<dbReference type="InterPro" id="IPR036352">
    <property type="entry name" value="Semap_dom_sf"/>
</dbReference>
<dbReference type="InterPro" id="IPR001627">
    <property type="entry name" value="Semap_dom"/>
</dbReference>
<reference evidence="4 5" key="1">
    <citation type="journal article" date="2018" name="Gigascience">
        <title>Genomes of trombidid mites reveal novel predicted allergens and laterally-transferred genes associated with secondary metabolism.</title>
        <authorList>
            <person name="Dong X."/>
            <person name="Chaisiri K."/>
            <person name="Xia D."/>
            <person name="Armstrong S.D."/>
            <person name="Fang Y."/>
            <person name="Donnelly M.J."/>
            <person name="Kadowaki T."/>
            <person name="McGarry J.W."/>
            <person name="Darby A.C."/>
            <person name="Makepeace B.L."/>
        </authorList>
    </citation>
    <scope>NUCLEOTIDE SEQUENCE [LARGE SCALE GENOMIC DNA]</scope>
    <source>
        <strain evidence="4">UoL-WK</strain>
    </source>
</reference>
<evidence type="ECO:0000256" key="1">
    <source>
        <dbReference type="PROSITE-ProRule" id="PRU00352"/>
    </source>
</evidence>
<keyword evidence="2" id="KW-0812">Transmembrane</keyword>
<dbReference type="EMBL" id="NCKU01006738">
    <property type="protein sequence ID" value="RWS03200.1"/>
    <property type="molecule type" value="Genomic_DNA"/>
</dbReference>
<dbReference type="STRING" id="1965070.A0A3S3RQG8"/>
<protein>
    <submittedName>
        <fullName evidence="4">Semaphorin-1A-like isoform X2</fullName>
    </submittedName>
</protein>
<evidence type="ECO:0000313" key="5">
    <source>
        <dbReference type="Proteomes" id="UP000285301"/>
    </source>
</evidence>
<dbReference type="Gene3D" id="2.130.10.10">
    <property type="entry name" value="YVTN repeat-like/Quinoprotein amine dehydrogenase"/>
    <property type="match status" value="1"/>
</dbReference>
<gene>
    <name evidence="4" type="ORF">B4U79_15804</name>
</gene>
<dbReference type="OrthoDB" id="9988752at2759"/>
<dbReference type="GO" id="GO:0071526">
    <property type="term" value="P:semaphorin-plexin signaling pathway"/>
    <property type="evidence" value="ECO:0007669"/>
    <property type="project" value="TreeGrafter"/>
</dbReference>
<dbReference type="PANTHER" id="PTHR11036">
    <property type="entry name" value="SEMAPHORIN"/>
    <property type="match status" value="1"/>
</dbReference>
<organism evidence="4 5">
    <name type="scientific">Dinothrombium tinctorium</name>
    <dbReference type="NCBI Taxonomy" id="1965070"/>
    <lineage>
        <taxon>Eukaryota</taxon>
        <taxon>Metazoa</taxon>
        <taxon>Ecdysozoa</taxon>
        <taxon>Arthropoda</taxon>
        <taxon>Chelicerata</taxon>
        <taxon>Arachnida</taxon>
        <taxon>Acari</taxon>
        <taxon>Acariformes</taxon>
        <taxon>Trombidiformes</taxon>
        <taxon>Prostigmata</taxon>
        <taxon>Anystina</taxon>
        <taxon>Parasitengona</taxon>
        <taxon>Trombidioidea</taxon>
        <taxon>Trombidiidae</taxon>
        <taxon>Dinothrombium</taxon>
    </lineage>
</organism>
<dbReference type="InterPro" id="IPR015943">
    <property type="entry name" value="WD40/YVTN_repeat-like_dom_sf"/>
</dbReference>
<dbReference type="PANTHER" id="PTHR11036:SF127">
    <property type="entry name" value="SEMAPHORIN-1A"/>
    <property type="match status" value="1"/>
</dbReference>
<keyword evidence="2" id="KW-0472">Membrane</keyword>
<dbReference type="InterPro" id="IPR027231">
    <property type="entry name" value="Semaphorin"/>
</dbReference>
<feature type="non-terminal residue" evidence="4">
    <location>
        <position position="521"/>
    </location>
</feature>
<dbReference type="GO" id="GO:0045499">
    <property type="term" value="F:chemorepellent activity"/>
    <property type="evidence" value="ECO:0007669"/>
    <property type="project" value="TreeGrafter"/>
</dbReference>
<sequence>MVDEWMTGCAPFLDLKRREEQFNQKRSMFMTSFPLWMIMILFSLALETVVAANAWHEHVSPKITINNLNESDFQKFTAEANYSNSFKLIERDDDFLLVGSRNVVYNISLLSFEENKKLIWHSDQQDVRLCQLKGYPVDDCQNYVRVLAKTSNSSILVCGTNAFKPRCRSYMQKRSSYEIVKEISGEGFCSSNPHQNGTAIFARPPPRKESDLYTAIVRQYNSVIDELIYHEPMRTRQYDLQVLNHAEFVSSLHHEDHVFFFFRENAVEYTCGKRVFSRVARVCTKDKGGPSIFRNSWTSFLKARLNCSVPGDYPFYFDEIQSTTGVVEGIYNGKIQKIIYGVFTTPQNSVGASAVCAFRMQDINDVFNGPFKEQINPNFNWKAVENSRVPDPRPGQCVNDSTHLPETNLRFIRSHPLMHLAVPFFWNGPVLIRTSMKFRFTKIAVDPQIETMSGQYYDVLFIGTDDGRVIKAINSASNAKREQYNFNQVVPVIIEDISIFRQKTVINNLMVYRTHYDHKLI</sequence>
<comment type="caution">
    <text evidence="4">The sequence shown here is derived from an EMBL/GenBank/DDBJ whole genome shotgun (WGS) entry which is preliminary data.</text>
</comment>
<keyword evidence="5" id="KW-1185">Reference proteome</keyword>